<comment type="caution">
    <text evidence="3">The sequence shown here is derived from an EMBL/GenBank/DDBJ whole genome shotgun (WGS) entry which is preliminary data.</text>
</comment>
<evidence type="ECO:0000313" key="3">
    <source>
        <dbReference type="EMBL" id="KAK2593845.1"/>
    </source>
</evidence>
<gene>
    <name evidence="3" type="ORF">QQS21_008460</name>
</gene>
<protein>
    <recommendedName>
        <fullName evidence="5">Glycosyltransferase family 32 protein</fullName>
    </recommendedName>
</protein>
<sequence length="327" mass="37168">MELGMFLKQSFRSKTKSPRLAALLIILAWGIFYTVYESWDRDFENPRVQKYRETLFPCKIWQIYLSPRNSNSHKFEIDPSKISNTASWLSKNPNYQYQLVGDAGAESFIRRHYPRDQKMWTLFKSLPNVALKSDFLRYLLLYREGGIYTDTDTVALQPISKWVRKPYQSTIRVVIGIEFDRLDGPQWGGGVHSEIMFSQYTIAATPGHPIFKNMLHSAINLLEILAAGRNTTISALDITAAEVIETTGPSAWTDVIWRQLQQYDPSLTSLRDLSGLTGPRIIGDIMILPINAFGMGQLHSNSANSGTIPSDALVRHTWAGSWLPHLK</sequence>
<dbReference type="InterPro" id="IPR007577">
    <property type="entry name" value="GlycoTrfase_DXD_sugar-bd_CS"/>
</dbReference>
<organism evidence="3 4">
    <name type="scientific">Conoideocrella luteorostrata</name>
    <dbReference type="NCBI Taxonomy" id="1105319"/>
    <lineage>
        <taxon>Eukaryota</taxon>
        <taxon>Fungi</taxon>
        <taxon>Dikarya</taxon>
        <taxon>Ascomycota</taxon>
        <taxon>Pezizomycotina</taxon>
        <taxon>Sordariomycetes</taxon>
        <taxon>Hypocreomycetidae</taxon>
        <taxon>Hypocreales</taxon>
        <taxon>Clavicipitaceae</taxon>
        <taxon>Conoideocrella</taxon>
    </lineage>
</organism>
<keyword evidence="2" id="KW-0472">Membrane</keyword>
<dbReference type="Gene3D" id="3.90.550.20">
    <property type="match status" value="1"/>
</dbReference>
<dbReference type="PANTHER" id="PTHR31834">
    <property type="entry name" value="INITIATION-SPECIFIC ALPHA-1,6-MANNOSYLTRANSFERASE"/>
    <property type="match status" value="1"/>
</dbReference>
<dbReference type="SUPFAM" id="SSF53448">
    <property type="entry name" value="Nucleotide-diphospho-sugar transferases"/>
    <property type="match status" value="1"/>
</dbReference>
<dbReference type="GO" id="GO:0006487">
    <property type="term" value="P:protein N-linked glycosylation"/>
    <property type="evidence" value="ECO:0007669"/>
    <property type="project" value="TreeGrafter"/>
</dbReference>
<evidence type="ECO:0000256" key="1">
    <source>
        <dbReference type="ARBA" id="ARBA00009003"/>
    </source>
</evidence>
<keyword evidence="4" id="KW-1185">Reference proteome</keyword>
<dbReference type="EMBL" id="JASWJB010000193">
    <property type="protein sequence ID" value="KAK2593845.1"/>
    <property type="molecule type" value="Genomic_DNA"/>
</dbReference>
<keyword evidence="2" id="KW-0812">Transmembrane</keyword>
<evidence type="ECO:0008006" key="5">
    <source>
        <dbReference type="Google" id="ProtNLM"/>
    </source>
</evidence>
<proteinExistence type="inferred from homology"/>
<dbReference type="Pfam" id="PF04488">
    <property type="entry name" value="Gly_transf_sug"/>
    <property type="match status" value="1"/>
</dbReference>
<keyword evidence="2" id="KW-1133">Transmembrane helix</keyword>
<feature type="transmembrane region" description="Helical" evidence="2">
    <location>
        <begin position="20"/>
        <end position="39"/>
    </location>
</feature>
<evidence type="ECO:0000313" key="4">
    <source>
        <dbReference type="Proteomes" id="UP001251528"/>
    </source>
</evidence>
<dbReference type="Proteomes" id="UP001251528">
    <property type="component" value="Unassembled WGS sequence"/>
</dbReference>
<dbReference type="GO" id="GO:0000136">
    <property type="term" value="C:mannan polymerase complex"/>
    <property type="evidence" value="ECO:0007669"/>
    <property type="project" value="TreeGrafter"/>
</dbReference>
<evidence type="ECO:0000256" key="2">
    <source>
        <dbReference type="SAM" id="Phobius"/>
    </source>
</evidence>
<comment type="similarity">
    <text evidence="1">Belongs to the glycosyltransferase 32 family.</text>
</comment>
<dbReference type="InterPro" id="IPR029044">
    <property type="entry name" value="Nucleotide-diphossugar_trans"/>
</dbReference>
<dbReference type="AlphaFoldDB" id="A0AAJ0CJ59"/>
<name>A0AAJ0CJ59_9HYPO</name>
<dbReference type="InterPro" id="IPR039367">
    <property type="entry name" value="Och1-like"/>
</dbReference>
<accession>A0AAJ0CJ59</accession>
<reference evidence="3" key="1">
    <citation type="submission" date="2023-06" db="EMBL/GenBank/DDBJ databases">
        <title>Conoideocrella luteorostrata (Hypocreales: Clavicipitaceae), a potential biocontrol fungus for elongate hemlock scale in United States Christmas tree production areas.</title>
        <authorList>
            <person name="Barrett H."/>
            <person name="Lovett B."/>
            <person name="Macias A.M."/>
            <person name="Stajich J.E."/>
            <person name="Kasson M.T."/>
        </authorList>
    </citation>
    <scope>NUCLEOTIDE SEQUENCE</scope>
    <source>
        <strain evidence="3">ARSEF 14590</strain>
    </source>
</reference>
<dbReference type="PANTHER" id="PTHR31834:SF1">
    <property type="entry name" value="INITIATION-SPECIFIC ALPHA-1,6-MANNOSYLTRANSFERASE"/>
    <property type="match status" value="1"/>
</dbReference>
<dbReference type="GO" id="GO:0000009">
    <property type="term" value="F:alpha-1,6-mannosyltransferase activity"/>
    <property type="evidence" value="ECO:0007669"/>
    <property type="project" value="InterPro"/>
</dbReference>